<dbReference type="PROSITE" id="PS51740">
    <property type="entry name" value="SPOVT_ABRB"/>
    <property type="match status" value="1"/>
</dbReference>
<dbReference type="InterPro" id="IPR007159">
    <property type="entry name" value="SpoVT-AbrB_dom"/>
</dbReference>
<evidence type="ECO:0000256" key="1">
    <source>
        <dbReference type="PROSITE-ProRule" id="PRU01076"/>
    </source>
</evidence>
<dbReference type="OrthoDB" id="9811597at2"/>
<name>E6SI70_THEM7</name>
<keyword evidence="5" id="KW-1185">Reference proteome</keyword>
<keyword evidence="1" id="KW-0238">DNA-binding</keyword>
<proteinExistence type="predicted"/>
<dbReference type="EMBL" id="CP002344">
    <property type="protein sequence ID" value="ADU50848.1"/>
    <property type="molecule type" value="Genomic_DNA"/>
</dbReference>
<evidence type="ECO:0000313" key="5">
    <source>
        <dbReference type="Proteomes" id="UP000008915"/>
    </source>
</evidence>
<evidence type="ECO:0000259" key="3">
    <source>
        <dbReference type="PROSITE" id="PS51740"/>
    </source>
</evidence>
<dbReference type="HOGENOM" id="CLU_2262506_0_0_9"/>
<dbReference type="InterPro" id="IPR037914">
    <property type="entry name" value="SpoVT-AbrB_sf"/>
</dbReference>
<feature type="compositionally biased region" description="Basic and acidic residues" evidence="2">
    <location>
        <begin position="93"/>
        <end position="103"/>
    </location>
</feature>
<gene>
    <name evidence="4" type="ordered locus">Tmar_0733</name>
</gene>
<feature type="region of interest" description="Disordered" evidence="2">
    <location>
        <begin position="83"/>
        <end position="103"/>
    </location>
</feature>
<dbReference type="Proteomes" id="UP000008915">
    <property type="component" value="Chromosome"/>
</dbReference>
<dbReference type="NCBIfam" id="TIGR01439">
    <property type="entry name" value="lp_hng_hel_AbrB"/>
    <property type="match status" value="1"/>
</dbReference>
<protein>
    <submittedName>
        <fullName evidence="4">Transcriptional regulator, AbrB family</fullName>
    </submittedName>
</protein>
<reference evidence="5" key="2">
    <citation type="journal article" date="2010" name="Stand. Genomic Sci.">
        <title>Complete genome sequence of Thermaerobacter marianensis type strain (7p75aT).</title>
        <authorList>
            <person name="Han C."/>
            <person name="Gu W."/>
            <person name="Zhang X."/>
            <person name="Lapidus A."/>
            <person name="Nolan M."/>
            <person name="Copeland A."/>
            <person name="Lucas S."/>
            <person name="Glavina Del Rio T."/>
            <person name="Tice H."/>
            <person name="Cheng J."/>
            <person name="Tapia R."/>
            <person name="Goodwin L."/>
            <person name="Pitluck S."/>
            <person name="Pagani I."/>
            <person name="Ivanova N."/>
            <person name="Mavromatis K."/>
            <person name="Mikhailova N."/>
            <person name="Pati A."/>
            <person name="Chen A."/>
            <person name="Palaniappan K."/>
            <person name="Land M."/>
            <person name="Hauser L."/>
            <person name="Chang Y."/>
            <person name="Jeffries C."/>
            <person name="Schneider S."/>
            <person name="Rohde M."/>
            <person name="Goker M."/>
            <person name="Pukall R."/>
            <person name="Woyke T."/>
            <person name="Bristow J."/>
            <person name="Eisen J."/>
            <person name="Markowitz V."/>
            <person name="Hugenholtz P."/>
            <person name="Kyrpides N."/>
            <person name="Klenk H."/>
            <person name="Detter J."/>
        </authorList>
    </citation>
    <scope>NUCLEOTIDE SEQUENCE [LARGE SCALE GENOMIC DNA]</scope>
    <source>
        <strain evidence="5">ATCC 700841 / DSM 12885 / JCM 10246 / 7p75a</strain>
    </source>
</reference>
<dbReference type="SMART" id="SM00966">
    <property type="entry name" value="SpoVT_AbrB"/>
    <property type="match status" value="1"/>
</dbReference>
<organism evidence="4 5">
    <name type="scientific">Thermaerobacter marianensis (strain ATCC 700841 / DSM 12885 / JCM 10246 / 7p75a)</name>
    <dbReference type="NCBI Taxonomy" id="644966"/>
    <lineage>
        <taxon>Bacteria</taxon>
        <taxon>Bacillati</taxon>
        <taxon>Bacillota</taxon>
        <taxon>Clostridia</taxon>
        <taxon>Eubacteriales</taxon>
        <taxon>Clostridiales Family XVII. Incertae Sedis</taxon>
        <taxon>Thermaerobacter</taxon>
    </lineage>
</organism>
<reference evidence="4 5" key="1">
    <citation type="journal article" date="2010" name="Stand. Genomic Sci.">
        <title>Complete genome sequence of Thermaerobacter marianensis type strain (7p75a).</title>
        <authorList>
            <person name="Han C."/>
            <person name="Gu W."/>
            <person name="Zhang X."/>
            <person name="Lapidus A."/>
            <person name="Nolan M."/>
            <person name="Copeland A."/>
            <person name="Lucas S."/>
            <person name="Del Rio T.G."/>
            <person name="Tice H."/>
            <person name="Cheng J.F."/>
            <person name="Tapia R."/>
            <person name="Goodwin L."/>
            <person name="Pitluck S."/>
            <person name="Pagani I."/>
            <person name="Ivanova N."/>
            <person name="Mavromatis K."/>
            <person name="Mikhailova N."/>
            <person name="Pati A."/>
            <person name="Chen A."/>
            <person name="Palaniappan K."/>
            <person name="Land M."/>
            <person name="Hauser L."/>
            <person name="Chang Y.J."/>
            <person name="Jeffries C.D."/>
            <person name="Schneider S."/>
            <person name="Rohde M."/>
            <person name="Goker M."/>
            <person name="Pukall R."/>
            <person name="Woyke T."/>
            <person name="Bristow J."/>
            <person name="Eisen J.A."/>
            <person name="Markowitz V."/>
            <person name="Hugenholtz P."/>
            <person name="Kyrpides N.C."/>
            <person name="Klenk H.P."/>
            <person name="Detter J.C."/>
        </authorList>
    </citation>
    <scope>NUCLEOTIDE SEQUENCE [LARGE SCALE GENOMIC DNA]</scope>
    <source>
        <strain evidence="5">ATCC 700841 / DSM 12885 / JCM 10246 / 7p75a</strain>
    </source>
</reference>
<dbReference type="Pfam" id="PF04014">
    <property type="entry name" value="MazE_antitoxin"/>
    <property type="match status" value="1"/>
</dbReference>
<dbReference type="AlphaFoldDB" id="E6SI70"/>
<dbReference type="RefSeq" id="WP_013495153.1">
    <property type="nucleotide sequence ID" value="NC_014831.1"/>
</dbReference>
<dbReference type="eggNOG" id="COG2002">
    <property type="taxonomic scope" value="Bacteria"/>
</dbReference>
<dbReference type="KEGG" id="tmr:Tmar_0733"/>
<dbReference type="SUPFAM" id="SSF89447">
    <property type="entry name" value="AbrB/MazE/MraZ-like"/>
    <property type="match status" value="1"/>
</dbReference>
<evidence type="ECO:0000313" key="4">
    <source>
        <dbReference type="EMBL" id="ADU50848.1"/>
    </source>
</evidence>
<feature type="domain" description="SpoVT-AbrB" evidence="3">
    <location>
        <begin position="9"/>
        <end position="55"/>
    </location>
</feature>
<sequence length="103" mass="11581">MKGGGESRVAVVKVLPKGQITLPKTVREQLRIAEGDHLLLEIVHDRELRLRVLPKRTTLKEVGHLVRARRLLDEEAVRQAIKEGRQGAGHHRAVTDDRCLSKA</sequence>
<accession>E6SI70</accession>
<dbReference type="Gene3D" id="2.10.260.10">
    <property type="match status" value="1"/>
</dbReference>
<evidence type="ECO:0000256" key="2">
    <source>
        <dbReference type="SAM" id="MobiDB-lite"/>
    </source>
</evidence>
<dbReference type="GO" id="GO:0003677">
    <property type="term" value="F:DNA binding"/>
    <property type="evidence" value="ECO:0007669"/>
    <property type="project" value="UniProtKB-UniRule"/>
</dbReference>